<gene>
    <name evidence="7" type="ORF">Microterr_02450</name>
</gene>
<dbReference type="Proteomes" id="UP001317779">
    <property type="component" value="Chromosome"/>
</dbReference>
<name>A0ABM8DVE7_9MICO</name>
<dbReference type="InterPro" id="IPR001647">
    <property type="entry name" value="HTH_TetR"/>
</dbReference>
<evidence type="ECO:0000256" key="3">
    <source>
        <dbReference type="ARBA" id="ARBA00023163"/>
    </source>
</evidence>
<dbReference type="SUPFAM" id="SSF46689">
    <property type="entry name" value="Homeodomain-like"/>
    <property type="match status" value="1"/>
</dbReference>
<dbReference type="PANTHER" id="PTHR30055">
    <property type="entry name" value="HTH-TYPE TRANSCRIPTIONAL REGULATOR RUTR"/>
    <property type="match status" value="1"/>
</dbReference>
<dbReference type="InterPro" id="IPR009057">
    <property type="entry name" value="Homeodomain-like_sf"/>
</dbReference>
<keyword evidence="3" id="KW-0804">Transcription</keyword>
<feature type="DNA-binding region" description="H-T-H motif" evidence="4">
    <location>
        <begin position="45"/>
        <end position="64"/>
    </location>
</feature>
<sequence>MAAPHENSLIWLRPEPSGRKPRYSREQIARTALAIADAEGFEAATMKRIAAELGSATMTLYYYVRTKGDIIALMHDAILEEVLVPAGALPHDWREATAEISRRSRRALIAHPWALASLNDAQFGPNAIRHYEQSLAALRQTNLTAPQKVTLTAIVDDYVVGSALHTVESLHRARAARDNPASVADAIAFGGALLSSGEFPEMAALSAGMSAPADDGPADDRPADGPAMDADSLSIQFEAGLAALLDGLSRSMEVTQQGGAA</sequence>
<dbReference type="InterPro" id="IPR036271">
    <property type="entry name" value="Tet_transcr_reg_TetR-rel_C_sf"/>
</dbReference>
<dbReference type="RefSeq" id="WP_263796605.1">
    <property type="nucleotide sequence ID" value="NZ_AP027141.1"/>
</dbReference>
<dbReference type="PROSITE" id="PS50977">
    <property type="entry name" value="HTH_TETR_2"/>
    <property type="match status" value="1"/>
</dbReference>
<evidence type="ECO:0000256" key="4">
    <source>
        <dbReference type="PROSITE-ProRule" id="PRU00335"/>
    </source>
</evidence>
<dbReference type="Pfam" id="PF02909">
    <property type="entry name" value="TetR_C_1"/>
    <property type="match status" value="1"/>
</dbReference>
<evidence type="ECO:0000256" key="5">
    <source>
        <dbReference type="SAM" id="MobiDB-lite"/>
    </source>
</evidence>
<dbReference type="Gene3D" id="1.10.10.60">
    <property type="entry name" value="Homeodomain-like"/>
    <property type="match status" value="1"/>
</dbReference>
<reference evidence="7 8" key="1">
    <citation type="submission" date="2022-12" db="EMBL/GenBank/DDBJ databases">
        <title>Microbacterium terricola strain KV-448 chromosome, complete genome.</title>
        <authorList>
            <person name="Oshima T."/>
            <person name="Moriya T."/>
            <person name="Bessho Y."/>
        </authorList>
    </citation>
    <scope>NUCLEOTIDE SEQUENCE [LARGE SCALE GENOMIC DNA]</scope>
    <source>
        <strain evidence="7 8">KV-448</strain>
    </source>
</reference>
<dbReference type="SUPFAM" id="SSF48498">
    <property type="entry name" value="Tetracyclin repressor-like, C-terminal domain"/>
    <property type="match status" value="1"/>
</dbReference>
<evidence type="ECO:0000256" key="1">
    <source>
        <dbReference type="ARBA" id="ARBA00023015"/>
    </source>
</evidence>
<protein>
    <recommendedName>
        <fullName evidence="6">HTH tetR-type domain-containing protein</fullName>
    </recommendedName>
</protein>
<keyword evidence="8" id="KW-1185">Reference proteome</keyword>
<dbReference type="PANTHER" id="PTHR30055:SF151">
    <property type="entry name" value="TRANSCRIPTIONAL REGULATORY PROTEIN"/>
    <property type="match status" value="1"/>
</dbReference>
<keyword evidence="2 4" id="KW-0238">DNA-binding</keyword>
<evidence type="ECO:0000256" key="2">
    <source>
        <dbReference type="ARBA" id="ARBA00023125"/>
    </source>
</evidence>
<evidence type="ECO:0000259" key="6">
    <source>
        <dbReference type="PROSITE" id="PS50977"/>
    </source>
</evidence>
<dbReference type="InterPro" id="IPR050109">
    <property type="entry name" value="HTH-type_TetR-like_transc_reg"/>
</dbReference>
<dbReference type="InterPro" id="IPR004111">
    <property type="entry name" value="Repressor_TetR_C"/>
</dbReference>
<keyword evidence="1" id="KW-0805">Transcription regulation</keyword>
<feature type="region of interest" description="Disordered" evidence="5">
    <location>
        <begin position="208"/>
        <end position="229"/>
    </location>
</feature>
<feature type="domain" description="HTH tetR-type" evidence="6">
    <location>
        <begin position="22"/>
        <end position="82"/>
    </location>
</feature>
<dbReference type="EMBL" id="AP027141">
    <property type="protein sequence ID" value="BDV29585.1"/>
    <property type="molecule type" value="Genomic_DNA"/>
</dbReference>
<dbReference type="Gene3D" id="1.10.357.10">
    <property type="entry name" value="Tetracycline Repressor, domain 2"/>
    <property type="match status" value="1"/>
</dbReference>
<dbReference type="Pfam" id="PF00440">
    <property type="entry name" value="TetR_N"/>
    <property type="match status" value="1"/>
</dbReference>
<accession>A0ABM8DVE7</accession>
<evidence type="ECO:0000313" key="7">
    <source>
        <dbReference type="EMBL" id="BDV29585.1"/>
    </source>
</evidence>
<proteinExistence type="predicted"/>
<evidence type="ECO:0000313" key="8">
    <source>
        <dbReference type="Proteomes" id="UP001317779"/>
    </source>
</evidence>
<organism evidence="7 8">
    <name type="scientific">Microbacterium terricola</name>
    <dbReference type="NCBI Taxonomy" id="344163"/>
    <lineage>
        <taxon>Bacteria</taxon>
        <taxon>Bacillati</taxon>
        <taxon>Actinomycetota</taxon>
        <taxon>Actinomycetes</taxon>
        <taxon>Micrococcales</taxon>
        <taxon>Microbacteriaceae</taxon>
        <taxon>Microbacterium</taxon>
    </lineage>
</organism>